<organism evidence="2">
    <name type="scientific">uncultured Rubrobacteraceae bacterium</name>
    <dbReference type="NCBI Taxonomy" id="349277"/>
    <lineage>
        <taxon>Bacteria</taxon>
        <taxon>Bacillati</taxon>
        <taxon>Actinomycetota</taxon>
        <taxon>Rubrobacteria</taxon>
        <taxon>Rubrobacterales</taxon>
        <taxon>Rubrobacteraceae</taxon>
        <taxon>environmental samples</taxon>
    </lineage>
</organism>
<sequence length="57" mass="6306">CSRRYWKRIYGGIGRGKQAVTKRRETAVDLTPTTEETPRPGSATNVRGGASRCLPRS</sequence>
<name>A0A6J4RT74_9ACTN</name>
<gene>
    <name evidence="2" type="ORF">AVDCRST_MAG12-1050</name>
</gene>
<reference evidence="2" key="1">
    <citation type="submission" date="2020-02" db="EMBL/GenBank/DDBJ databases">
        <authorList>
            <person name="Meier V. D."/>
        </authorList>
    </citation>
    <scope>NUCLEOTIDE SEQUENCE</scope>
    <source>
        <strain evidence="2">AVDCRST_MAG12</strain>
    </source>
</reference>
<evidence type="ECO:0000256" key="1">
    <source>
        <dbReference type="SAM" id="MobiDB-lite"/>
    </source>
</evidence>
<evidence type="ECO:0000313" key="2">
    <source>
        <dbReference type="EMBL" id="CAA9474567.1"/>
    </source>
</evidence>
<dbReference type="EMBL" id="CADCVK010000170">
    <property type="protein sequence ID" value="CAA9474567.1"/>
    <property type="molecule type" value="Genomic_DNA"/>
</dbReference>
<feature type="non-terminal residue" evidence="2">
    <location>
        <position position="1"/>
    </location>
</feature>
<feature type="region of interest" description="Disordered" evidence="1">
    <location>
        <begin position="21"/>
        <end position="57"/>
    </location>
</feature>
<feature type="non-terminal residue" evidence="2">
    <location>
        <position position="57"/>
    </location>
</feature>
<proteinExistence type="predicted"/>
<dbReference type="AlphaFoldDB" id="A0A6J4RT74"/>
<accession>A0A6J4RT74</accession>
<protein>
    <submittedName>
        <fullName evidence="2">Uncharacterized protein</fullName>
    </submittedName>
</protein>